<gene>
    <name evidence="1" type="ORF">AXG93_1409s1000</name>
</gene>
<dbReference type="EMBL" id="LVLJ01000725">
    <property type="protein sequence ID" value="OAE32833.1"/>
    <property type="molecule type" value="Genomic_DNA"/>
</dbReference>
<name>A0A176WJK1_MARPO</name>
<proteinExistence type="predicted"/>
<comment type="caution">
    <text evidence="1">The sequence shown here is derived from an EMBL/GenBank/DDBJ whole genome shotgun (WGS) entry which is preliminary data.</text>
</comment>
<dbReference type="InterPro" id="IPR029068">
    <property type="entry name" value="Glyas_Bleomycin-R_OHBP_Dase"/>
</dbReference>
<dbReference type="AlphaFoldDB" id="A0A176WJK1"/>
<protein>
    <recommendedName>
        <fullName evidence="3">VOC domain-containing protein</fullName>
    </recommendedName>
</protein>
<sequence length="145" mass="16418">MLSFIDIRPAVMTAMEDVFPPEQQLVCEWYTPSLNKTLAFLRAFGFEVLREEANHFAELGWKSKSRLMVEQVDAFLANQNEFGYRGYCGNIRVLVPDVDAVYKIAMQTEGAVILKELGDRYYGFRDFTVGGPFGLALRFSSPLSA</sequence>
<organism evidence="1 2">
    <name type="scientific">Marchantia polymorpha subsp. ruderalis</name>
    <dbReference type="NCBI Taxonomy" id="1480154"/>
    <lineage>
        <taxon>Eukaryota</taxon>
        <taxon>Viridiplantae</taxon>
        <taxon>Streptophyta</taxon>
        <taxon>Embryophyta</taxon>
        <taxon>Marchantiophyta</taxon>
        <taxon>Marchantiopsida</taxon>
        <taxon>Marchantiidae</taxon>
        <taxon>Marchantiales</taxon>
        <taxon>Marchantiaceae</taxon>
        <taxon>Marchantia</taxon>
    </lineage>
</organism>
<dbReference type="Gene3D" id="3.10.180.10">
    <property type="entry name" value="2,3-Dihydroxybiphenyl 1,2-Dioxygenase, domain 1"/>
    <property type="match status" value="1"/>
</dbReference>
<reference evidence="1" key="1">
    <citation type="submission" date="2016-03" db="EMBL/GenBank/DDBJ databases">
        <title>Mechanisms controlling the formation of the plant cell surface in tip-growing cells are functionally conserved among land plants.</title>
        <authorList>
            <person name="Honkanen S."/>
            <person name="Jones V.A."/>
            <person name="Morieri G."/>
            <person name="Champion C."/>
            <person name="Hetherington A.J."/>
            <person name="Kelly S."/>
            <person name="Saint-Marcoux D."/>
            <person name="Proust H."/>
            <person name="Prescott H."/>
            <person name="Dolan L."/>
        </authorList>
    </citation>
    <scope>NUCLEOTIDE SEQUENCE [LARGE SCALE GENOMIC DNA]</scope>
    <source>
        <tissue evidence="1">Whole gametophyte</tissue>
    </source>
</reference>
<evidence type="ECO:0000313" key="2">
    <source>
        <dbReference type="Proteomes" id="UP000077202"/>
    </source>
</evidence>
<accession>A0A176WJK1</accession>
<evidence type="ECO:0000313" key="1">
    <source>
        <dbReference type="EMBL" id="OAE32833.1"/>
    </source>
</evidence>
<keyword evidence="2" id="KW-1185">Reference proteome</keyword>
<evidence type="ECO:0008006" key="3">
    <source>
        <dbReference type="Google" id="ProtNLM"/>
    </source>
</evidence>
<dbReference type="SUPFAM" id="SSF54593">
    <property type="entry name" value="Glyoxalase/Bleomycin resistance protein/Dihydroxybiphenyl dioxygenase"/>
    <property type="match status" value="1"/>
</dbReference>
<dbReference type="Proteomes" id="UP000077202">
    <property type="component" value="Unassembled WGS sequence"/>
</dbReference>